<keyword evidence="4" id="KW-1185">Reference proteome</keyword>
<dbReference type="Pfam" id="PF17390">
    <property type="entry name" value="Bac_rhamnosid_C"/>
    <property type="match status" value="1"/>
</dbReference>
<feature type="domain" description="Alpha-L-rhamnosidase C-terminal" evidence="2">
    <location>
        <begin position="701"/>
        <end position="774"/>
    </location>
</feature>
<evidence type="ECO:0000259" key="2">
    <source>
        <dbReference type="Pfam" id="PF17390"/>
    </source>
</evidence>
<dbReference type="InterPro" id="IPR035396">
    <property type="entry name" value="Bac_rhamnosid6H"/>
</dbReference>
<evidence type="ECO:0008006" key="5">
    <source>
        <dbReference type="Google" id="ProtNLM"/>
    </source>
</evidence>
<evidence type="ECO:0000313" key="4">
    <source>
        <dbReference type="Proteomes" id="UP001519287"/>
    </source>
</evidence>
<evidence type="ECO:0000313" key="3">
    <source>
        <dbReference type="EMBL" id="MBP1988757.1"/>
    </source>
</evidence>
<dbReference type="SUPFAM" id="SSF49785">
    <property type="entry name" value="Galactose-binding domain-like"/>
    <property type="match status" value="1"/>
</dbReference>
<protein>
    <recommendedName>
        <fullName evidence="5">Alpha-L-rhamnosidase</fullName>
    </recommendedName>
</protein>
<proteinExistence type="predicted"/>
<accession>A0ABS4IMG1</accession>
<dbReference type="Pfam" id="PF17389">
    <property type="entry name" value="Bac_rhamnosid6H"/>
    <property type="match status" value="1"/>
</dbReference>
<dbReference type="PANTHER" id="PTHR34987">
    <property type="entry name" value="C, PUTATIVE (AFU_ORTHOLOGUE AFUA_3G02880)-RELATED"/>
    <property type="match status" value="1"/>
</dbReference>
<evidence type="ECO:0000259" key="1">
    <source>
        <dbReference type="Pfam" id="PF17389"/>
    </source>
</evidence>
<name>A0ABS4IMG1_9BACL</name>
<dbReference type="Gene3D" id="2.60.420.10">
    <property type="entry name" value="Maltose phosphorylase, domain 3"/>
    <property type="match status" value="1"/>
</dbReference>
<dbReference type="EMBL" id="JAGGLB010000001">
    <property type="protein sequence ID" value="MBP1988757.1"/>
    <property type="molecule type" value="Genomic_DNA"/>
</dbReference>
<dbReference type="SUPFAM" id="SSF48208">
    <property type="entry name" value="Six-hairpin glycosidases"/>
    <property type="match status" value="1"/>
</dbReference>
<gene>
    <name evidence="3" type="ORF">J2Z66_000352</name>
</gene>
<dbReference type="Gene3D" id="2.60.120.260">
    <property type="entry name" value="Galactose-binding domain-like"/>
    <property type="match status" value="1"/>
</dbReference>
<dbReference type="InterPro" id="IPR008979">
    <property type="entry name" value="Galactose-bd-like_sf"/>
</dbReference>
<organism evidence="3 4">
    <name type="scientific">Paenibacillus eucommiae</name>
    <dbReference type="NCBI Taxonomy" id="1355755"/>
    <lineage>
        <taxon>Bacteria</taxon>
        <taxon>Bacillati</taxon>
        <taxon>Bacillota</taxon>
        <taxon>Bacilli</taxon>
        <taxon>Bacillales</taxon>
        <taxon>Paenibacillaceae</taxon>
        <taxon>Paenibacillus</taxon>
    </lineage>
</organism>
<dbReference type="Gene3D" id="1.50.10.10">
    <property type="match status" value="1"/>
</dbReference>
<dbReference type="RefSeq" id="WP_209969110.1">
    <property type="nucleotide sequence ID" value="NZ_JAGGLB010000001.1"/>
</dbReference>
<dbReference type="InterPro" id="IPR035398">
    <property type="entry name" value="Bac_rhamnosid_C"/>
</dbReference>
<dbReference type="Proteomes" id="UP001519287">
    <property type="component" value="Unassembled WGS sequence"/>
</dbReference>
<reference evidence="3 4" key="1">
    <citation type="submission" date="2021-03" db="EMBL/GenBank/DDBJ databases">
        <title>Genomic Encyclopedia of Type Strains, Phase IV (KMG-IV): sequencing the most valuable type-strain genomes for metagenomic binning, comparative biology and taxonomic classification.</title>
        <authorList>
            <person name="Goeker M."/>
        </authorList>
    </citation>
    <scope>NUCLEOTIDE SEQUENCE [LARGE SCALE GENOMIC DNA]</scope>
    <source>
        <strain evidence="3 4">DSM 26048</strain>
    </source>
</reference>
<dbReference type="InterPro" id="IPR008928">
    <property type="entry name" value="6-hairpin_glycosidase_sf"/>
</dbReference>
<sequence length="788" mass="89695">MEEEKDWHARWIWAEKQDTSRKKDFQLVYFRREFHLADTAGCQLVVDVSADSRYRLFLNGESVAVGPCRGDGKTHYYEIVDLSDRLQEGGNILAAKVLHYEDDRLAPSAIMSAATGVFLLQGAVVYEDGRVIEDLSSNEHWKCMYDCSLTLLQETQTCVGGLESVDGLAVPHGWETIHFNSRHWQSAVIISETYHPIGGALTPWQLKARPIPAMYERQRSFVSLIRHKGVISKADIAHLLNGTRGLHVPAGTRLTLELDAGELTTGYLRFVMEGGKGSEISFLCSESYETEDGRKGVRDDPEGKVLRGNREAYLVSGNNEFGSESYETFLFRTFRFIQLDIFVANEPLMLHCADYRETGYPLEVKAAFACSDETLSPLWDNSLRTLQRCMHETYIDCPYYEQLQYSMDTRLQILFTYNVSGDDRLARKAIHDFHSSLLPGGMLQSRYPCNQPQVIPGFALHWIMMVYDHFHYWGDETLVRRYRPTIDAVLDWFGRRIGTDGLLKAAPKSYWSYVDWVDEWETSQSRGVPCPGRRGPLTVYNLMYADALHKAAYLHERTGRKDCASEYKDQASNIITAVKEQCWSSELQLFQDGPGLEQYSQHAQLWAILAGAVHGDEARRISIELMNNQLLLQVSYSMMFFLFRAMSSAGTYEMTFEKWDLWRDQVNLHMTTWLEDLVSERSDCHAWGAVPLYEFPCEILGVKSGGIGFSRLVIEPKLGSLTWAEGAVVTPHGVVSVSWHKDGENGKFHIDVKGLHGIPTEIRLPDGTVHEYEGRNEAEIESFVHIEI</sequence>
<comment type="caution">
    <text evidence="3">The sequence shown here is derived from an EMBL/GenBank/DDBJ whole genome shotgun (WGS) entry which is preliminary data.</text>
</comment>
<dbReference type="InterPro" id="IPR012341">
    <property type="entry name" value="6hp_glycosidase-like_sf"/>
</dbReference>
<dbReference type="PANTHER" id="PTHR34987:SF2">
    <property type="entry name" value="B, PUTATIVE (AFU_ORTHOLOGUE AFUA_7G05040)-RELATED"/>
    <property type="match status" value="1"/>
</dbReference>
<feature type="domain" description="Alpha-L-rhamnosidase six-hairpin glycosidase" evidence="1">
    <location>
        <begin position="366"/>
        <end position="688"/>
    </location>
</feature>